<dbReference type="Gene3D" id="1.25.40.20">
    <property type="entry name" value="Ankyrin repeat-containing domain"/>
    <property type="match status" value="1"/>
</dbReference>
<evidence type="ECO:0008006" key="3">
    <source>
        <dbReference type="Google" id="ProtNLM"/>
    </source>
</evidence>
<comment type="caution">
    <text evidence="1">The sequence shown here is derived from an EMBL/GenBank/DDBJ whole genome shotgun (WGS) entry which is preliminary data.</text>
</comment>
<sequence>MRRIARNGNFRLHANREEGCTSDAMDWAAGIGCLSVVKWLHVHTTEGCTTKAMNWAAGNGFLNVVKWLHVHRTEGCTSAAMDSAARNGHLTVIEWLHSHRSEGCSDKAIGHALRRDHFHVVLFLHQCKIEVQLLTYLRLRLSREVYQWLLANYADDIRDYRILVSKLDTQWVTLVRPRAD</sequence>
<dbReference type="InterPro" id="IPR052050">
    <property type="entry name" value="SecEffector_AnkRepeat"/>
</dbReference>
<dbReference type="Proteomes" id="UP001632037">
    <property type="component" value="Unassembled WGS sequence"/>
</dbReference>
<evidence type="ECO:0000313" key="2">
    <source>
        <dbReference type="Proteomes" id="UP001632037"/>
    </source>
</evidence>
<dbReference type="EMBL" id="JBIMZQ010000033">
    <property type="protein sequence ID" value="KAL3662178.1"/>
    <property type="molecule type" value="Genomic_DNA"/>
</dbReference>
<accession>A0ABD3F5Q4</accession>
<dbReference type="InterPro" id="IPR036770">
    <property type="entry name" value="Ankyrin_rpt-contain_sf"/>
</dbReference>
<dbReference type="Pfam" id="PF12796">
    <property type="entry name" value="Ank_2"/>
    <property type="match status" value="1"/>
</dbReference>
<dbReference type="SUPFAM" id="SSF48403">
    <property type="entry name" value="Ankyrin repeat"/>
    <property type="match status" value="1"/>
</dbReference>
<dbReference type="InterPro" id="IPR002110">
    <property type="entry name" value="Ankyrin_rpt"/>
</dbReference>
<dbReference type="PANTHER" id="PTHR46586">
    <property type="entry name" value="ANKYRIN REPEAT-CONTAINING PROTEIN"/>
    <property type="match status" value="1"/>
</dbReference>
<proteinExistence type="predicted"/>
<name>A0ABD3F5Q4_9STRA</name>
<organism evidence="1 2">
    <name type="scientific">Phytophthora oleae</name>
    <dbReference type="NCBI Taxonomy" id="2107226"/>
    <lineage>
        <taxon>Eukaryota</taxon>
        <taxon>Sar</taxon>
        <taxon>Stramenopiles</taxon>
        <taxon>Oomycota</taxon>
        <taxon>Peronosporomycetes</taxon>
        <taxon>Peronosporales</taxon>
        <taxon>Peronosporaceae</taxon>
        <taxon>Phytophthora</taxon>
    </lineage>
</organism>
<dbReference type="PANTHER" id="PTHR46586:SF3">
    <property type="entry name" value="ANKYRIN REPEAT-CONTAINING PROTEIN"/>
    <property type="match status" value="1"/>
</dbReference>
<reference evidence="1 2" key="1">
    <citation type="submission" date="2024-09" db="EMBL/GenBank/DDBJ databases">
        <title>Genome sequencing and assembly of Phytophthora oleae, isolate VK10A, causative agent of rot of olive drupes.</title>
        <authorList>
            <person name="Conti Taguali S."/>
            <person name="Riolo M."/>
            <person name="La Spada F."/>
            <person name="Cacciola S.O."/>
            <person name="Dionisio G."/>
        </authorList>
    </citation>
    <scope>NUCLEOTIDE SEQUENCE [LARGE SCALE GENOMIC DNA]</scope>
    <source>
        <strain evidence="1 2">VK10A</strain>
    </source>
</reference>
<keyword evidence="2" id="KW-1185">Reference proteome</keyword>
<evidence type="ECO:0000313" key="1">
    <source>
        <dbReference type="EMBL" id="KAL3662178.1"/>
    </source>
</evidence>
<dbReference type="AlphaFoldDB" id="A0ABD3F5Q4"/>
<protein>
    <recommendedName>
        <fullName evidence="3">Ankyrin repeat-containing domain</fullName>
    </recommendedName>
</protein>
<gene>
    <name evidence="1" type="ORF">V7S43_012978</name>
</gene>